<dbReference type="SUPFAM" id="SSF54975">
    <property type="entry name" value="Acylphosphatase/BLUF domain-like"/>
    <property type="match status" value="1"/>
</dbReference>
<evidence type="ECO:0000313" key="3">
    <source>
        <dbReference type="Proteomes" id="UP001501074"/>
    </source>
</evidence>
<proteinExistence type="predicted"/>
<dbReference type="Gene3D" id="3.30.70.100">
    <property type="match status" value="1"/>
</dbReference>
<dbReference type="InterPro" id="IPR007024">
    <property type="entry name" value="BLUF_domain"/>
</dbReference>
<dbReference type="EMBL" id="BAAAZO010000002">
    <property type="protein sequence ID" value="GAA3601095.1"/>
    <property type="molecule type" value="Genomic_DNA"/>
</dbReference>
<dbReference type="SMART" id="SM01034">
    <property type="entry name" value="BLUF"/>
    <property type="match status" value="1"/>
</dbReference>
<accession>A0ABP6Z9D4</accession>
<sequence length="158" mass="17729">MYELLYISQAVVDLTETEMEAFLGRSRERNAQADITGILLHIHDGPVGDEPFRAAFFVQSLEGPQEAVEQTYERIRADMLHTDLTVVHRGQRESRSFAGWRMHLTRMTSEAALALIARESQPDSGPPLRSDNPADTFALLRDPLIARALLVVVADQSR</sequence>
<dbReference type="InterPro" id="IPR036046">
    <property type="entry name" value="Acylphosphatase-like_dom_sf"/>
</dbReference>
<keyword evidence="3" id="KW-1185">Reference proteome</keyword>
<name>A0ABP6Z9D4_9ACTN</name>
<dbReference type="Pfam" id="PF04940">
    <property type="entry name" value="BLUF"/>
    <property type="match status" value="1"/>
</dbReference>
<reference evidence="3" key="1">
    <citation type="journal article" date="2019" name="Int. J. Syst. Evol. Microbiol.">
        <title>The Global Catalogue of Microorganisms (GCM) 10K type strain sequencing project: providing services to taxonomists for standard genome sequencing and annotation.</title>
        <authorList>
            <consortium name="The Broad Institute Genomics Platform"/>
            <consortium name="The Broad Institute Genome Sequencing Center for Infectious Disease"/>
            <person name="Wu L."/>
            <person name="Ma J."/>
        </authorList>
    </citation>
    <scope>NUCLEOTIDE SEQUENCE [LARGE SCALE GENOMIC DNA]</scope>
    <source>
        <strain evidence="3">JCM 16902</strain>
    </source>
</reference>
<evidence type="ECO:0000313" key="2">
    <source>
        <dbReference type="EMBL" id="GAA3601095.1"/>
    </source>
</evidence>
<evidence type="ECO:0000259" key="1">
    <source>
        <dbReference type="PROSITE" id="PS50925"/>
    </source>
</evidence>
<dbReference type="PROSITE" id="PS50925">
    <property type="entry name" value="BLUF"/>
    <property type="match status" value="1"/>
</dbReference>
<organism evidence="2 3">
    <name type="scientific">Kineosporia mesophila</name>
    <dbReference type="NCBI Taxonomy" id="566012"/>
    <lineage>
        <taxon>Bacteria</taxon>
        <taxon>Bacillati</taxon>
        <taxon>Actinomycetota</taxon>
        <taxon>Actinomycetes</taxon>
        <taxon>Kineosporiales</taxon>
        <taxon>Kineosporiaceae</taxon>
        <taxon>Kineosporia</taxon>
    </lineage>
</organism>
<gene>
    <name evidence="2" type="ORF">GCM10022223_15960</name>
</gene>
<dbReference type="RefSeq" id="WP_231489120.1">
    <property type="nucleotide sequence ID" value="NZ_BAAAZO010000002.1"/>
</dbReference>
<comment type="caution">
    <text evidence="2">The sequence shown here is derived from an EMBL/GenBank/DDBJ whole genome shotgun (WGS) entry which is preliminary data.</text>
</comment>
<feature type="domain" description="BLUF" evidence="1">
    <location>
        <begin position="1"/>
        <end position="103"/>
    </location>
</feature>
<dbReference type="Proteomes" id="UP001501074">
    <property type="component" value="Unassembled WGS sequence"/>
</dbReference>
<protein>
    <recommendedName>
        <fullName evidence="1">BLUF domain-containing protein</fullName>
    </recommendedName>
</protein>